<dbReference type="OrthoDB" id="6159439at2759"/>
<feature type="region of interest" description="Disordered" evidence="4">
    <location>
        <begin position="46"/>
        <end position="132"/>
    </location>
</feature>
<dbReference type="PANTHER" id="PTHR24331">
    <property type="entry name" value="DBX"/>
    <property type="match status" value="1"/>
</dbReference>
<feature type="compositionally biased region" description="Basic and acidic residues" evidence="4">
    <location>
        <begin position="104"/>
        <end position="120"/>
    </location>
</feature>
<feature type="domain" description="Homeobox" evidence="5">
    <location>
        <begin position="29"/>
        <end position="45"/>
    </location>
</feature>
<dbReference type="CDD" id="cd00086">
    <property type="entry name" value="homeodomain"/>
    <property type="match status" value="1"/>
</dbReference>
<proteinExistence type="predicted"/>
<dbReference type="InterPro" id="IPR001356">
    <property type="entry name" value="HD"/>
</dbReference>
<dbReference type="GO" id="GO:0006357">
    <property type="term" value="P:regulation of transcription by RNA polymerase II"/>
    <property type="evidence" value="ECO:0007669"/>
    <property type="project" value="TreeGrafter"/>
</dbReference>
<evidence type="ECO:0000259" key="5">
    <source>
        <dbReference type="PROSITE" id="PS50071"/>
    </source>
</evidence>
<dbReference type="AlphaFoldDB" id="A0A9J6G217"/>
<organism evidence="6 7">
    <name type="scientific">Haemaphysalis longicornis</name>
    <name type="common">Bush tick</name>
    <dbReference type="NCBI Taxonomy" id="44386"/>
    <lineage>
        <taxon>Eukaryota</taxon>
        <taxon>Metazoa</taxon>
        <taxon>Ecdysozoa</taxon>
        <taxon>Arthropoda</taxon>
        <taxon>Chelicerata</taxon>
        <taxon>Arachnida</taxon>
        <taxon>Acari</taxon>
        <taxon>Parasitiformes</taxon>
        <taxon>Ixodida</taxon>
        <taxon>Ixodoidea</taxon>
        <taxon>Ixodidae</taxon>
        <taxon>Haemaphysalinae</taxon>
        <taxon>Haemaphysalis</taxon>
    </lineage>
</organism>
<keyword evidence="2 3" id="KW-0371">Homeobox</keyword>
<dbReference type="GO" id="GO:0003677">
    <property type="term" value="F:DNA binding"/>
    <property type="evidence" value="ECO:0007669"/>
    <property type="project" value="UniProtKB-UniRule"/>
</dbReference>
<dbReference type="InterPro" id="IPR051662">
    <property type="entry name" value="H2.0_Homeobox_NeuralPatt"/>
</dbReference>
<name>A0A9J6G217_HAELO</name>
<keyword evidence="7" id="KW-1185">Reference proteome</keyword>
<dbReference type="Pfam" id="PF00046">
    <property type="entry name" value="Homeodomain"/>
    <property type="match status" value="1"/>
</dbReference>
<keyword evidence="2 3" id="KW-0238">DNA-binding</keyword>
<reference evidence="6 7" key="1">
    <citation type="journal article" date="2020" name="Cell">
        <title>Large-Scale Comparative Analyses of Tick Genomes Elucidate Their Genetic Diversity and Vector Capacities.</title>
        <authorList>
            <consortium name="Tick Genome and Microbiome Consortium (TIGMIC)"/>
            <person name="Jia N."/>
            <person name="Wang J."/>
            <person name="Shi W."/>
            <person name="Du L."/>
            <person name="Sun Y."/>
            <person name="Zhan W."/>
            <person name="Jiang J.F."/>
            <person name="Wang Q."/>
            <person name="Zhang B."/>
            <person name="Ji P."/>
            <person name="Bell-Sakyi L."/>
            <person name="Cui X.M."/>
            <person name="Yuan T.T."/>
            <person name="Jiang B.G."/>
            <person name="Yang W.F."/>
            <person name="Lam T.T."/>
            <person name="Chang Q.C."/>
            <person name="Ding S.J."/>
            <person name="Wang X.J."/>
            <person name="Zhu J.G."/>
            <person name="Ruan X.D."/>
            <person name="Zhao L."/>
            <person name="Wei J.T."/>
            <person name="Ye R.Z."/>
            <person name="Que T.C."/>
            <person name="Du C.H."/>
            <person name="Zhou Y.H."/>
            <person name="Cheng J.X."/>
            <person name="Dai P.F."/>
            <person name="Guo W.B."/>
            <person name="Han X.H."/>
            <person name="Huang E.J."/>
            <person name="Li L.F."/>
            <person name="Wei W."/>
            <person name="Gao Y.C."/>
            <person name="Liu J.Z."/>
            <person name="Shao H.Z."/>
            <person name="Wang X."/>
            <person name="Wang C.C."/>
            <person name="Yang T.C."/>
            <person name="Huo Q.B."/>
            <person name="Li W."/>
            <person name="Chen H.Y."/>
            <person name="Chen S.E."/>
            <person name="Zhou L.G."/>
            <person name="Ni X.B."/>
            <person name="Tian J.H."/>
            <person name="Sheng Y."/>
            <person name="Liu T."/>
            <person name="Pan Y.S."/>
            <person name="Xia L.Y."/>
            <person name="Li J."/>
            <person name="Zhao F."/>
            <person name="Cao W.C."/>
        </authorList>
    </citation>
    <scope>NUCLEOTIDE SEQUENCE [LARGE SCALE GENOMIC DNA]</scope>
    <source>
        <strain evidence="6">HaeL-2018</strain>
    </source>
</reference>
<evidence type="ECO:0000313" key="7">
    <source>
        <dbReference type="Proteomes" id="UP000821853"/>
    </source>
</evidence>
<keyword evidence="2 3" id="KW-0539">Nucleus</keyword>
<sequence length="132" mass="14524">MCASHHLSLYAVALPHRRGIHQAFPFLSSQVKIWFQNRRMKWRNSKERELLSSGGSREQTLPTKSNPNPDLSDVSSSSAAAGSTNGHGGSAHQPVTAAASLAEHLMRASRDDDDDRRSVDMDSDEDVEIKVL</sequence>
<dbReference type="Proteomes" id="UP000821853">
    <property type="component" value="Chromosome 4"/>
</dbReference>
<evidence type="ECO:0000256" key="1">
    <source>
        <dbReference type="ARBA" id="ARBA00004123"/>
    </source>
</evidence>
<dbReference type="Gene3D" id="1.10.10.60">
    <property type="entry name" value="Homeodomain-like"/>
    <property type="match status" value="1"/>
</dbReference>
<accession>A0A9J6G217</accession>
<dbReference type="PROSITE" id="PS50071">
    <property type="entry name" value="HOMEOBOX_2"/>
    <property type="match status" value="1"/>
</dbReference>
<comment type="subcellular location">
    <subcellularLocation>
        <location evidence="1 2 3">Nucleus</location>
    </subcellularLocation>
</comment>
<protein>
    <recommendedName>
        <fullName evidence="5">Homeobox domain-containing protein</fullName>
    </recommendedName>
</protein>
<evidence type="ECO:0000313" key="6">
    <source>
        <dbReference type="EMBL" id="KAH9372502.1"/>
    </source>
</evidence>
<dbReference type="GO" id="GO:0005634">
    <property type="term" value="C:nucleus"/>
    <property type="evidence" value="ECO:0007669"/>
    <property type="project" value="UniProtKB-SubCell"/>
</dbReference>
<feature type="compositionally biased region" description="Polar residues" evidence="4">
    <location>
        <begin position="53"/>
        <end position="69"/>
    </location>
</feature>
<feature type="DNA-binding region" description="Homeobox" evidence="2">
    <location>
        <begin position="31"/>
        <end position="46"/>
    </location>
</feature>
<dbReference type="VEuPathDB" id="VectorBase:HLOH_044362"/>
<feature type="compositionally biased region" description="Low complexity" evidence="4">
    <location>
        <begin position="75"/>
        <end position="84"/>
    </location>
</feature>
<dbReference type="EMBL" id="JABSTR010000006">
    <property type="protein sequence ID" value="KAH9372502.1"/>
    <property type="molecule type" value="Genomic_DNA"/>
</dbReference>
<dbReference type="SUPFAM" id="SSF46689">
    <property type="entry name" value="Homeodomain-like"/>
    <property type="match status" value="1"/>
</dbReference>
<evidence type="ECO:0000256" key="4">
    <source>
        <dbReference type="SAM" id="MobiDB-lite"/>
    </source>
</evidence>
<feature type="compositionally biased region" description="Acidic residues" evidence="4">
    <location>
        <begin position="121"/>
        <end position="132"/>
    </location>
</feature>
<dbReference type="PANTHER" id="PTHR24331:SF0">
    <property type="entry name" value="DBX"/>
    <property type="match status" value="1"/>
</dbReference>
<evidence type="ECO:0000256" key="3">
    <source>
        <dbReference type="RuleBase" id="RU000682"/>
    </source>
</evidence>
<comment type="caution">
    <text evidence="6">The sequence shown here is derived from an EMBL/GenBank/DDBJ whole genome shotgun (WGS) entry which is preliminary data.</text>
</comment>
<gene>
    <name evidence="6" type="ORF">HPB48_003123</name>
</gene>
<dbReference type="InterPro" id="IPR009057">
    <property type="entry name" value="Homeodomain-like_sf"/>
</dbReference>
<evidence type="ECO:0000256" key="2">
    <source>
        <dbReference type="PROSITE-ProRule" id="PRU00108"/>
    </source>
</evidence>